<dbReference type="Gene3D" id="3.40.630.30">
    <property type="match status" value="1"/>
</dbReference>
<protein>
    <submittedName>
        <fullName evidence="2">GNAT family N-acetyltransferase</fullName>
    </submittedName>
</protein>
<dbReference type="AlphaFoldDB" id="A0A5Q0H3S0"/>
<accession>A0A5Q0H3S0</accession>
<keyword evidence="2" id="KW-0808">Transferase</keyword>
<dbReference type="PROSITE" id="PS51186">
    <property type="entry name" value="GNAT"/>
    <property type="match status" value="1"/>
</dbReference>
<organism evidence="2 3">
    <name type="scientific">Saccharothrix syringae</name>
    <name type="common">Nocardiopsis syringae</name>
    <dbReference type="NCBI Taxonomy" id="103733"/>
    <lineage>
        <taxon>Bacteria</taxon>
        <taxon>Bacillati</taxon>
        <taxon>Actinomycetota</taxon>
        <taxon>Actinomycetes</taxon>
        <taxon>Pseudonocardiales</taxon>
        <taxon>Pseudonocardiaceae</taxon>
        <taxon>Saccharothrix</taxon>
    </lineage>
</organism>
<dbReference type="KEGG" id="ssyi:EKG83_28810"/>
<proteinExistence type="predicted"/>
<reference evidence="3" key="1">
    <citation type="journal article" date="2021" name="Curr. Microbiol.">
        <title>Complete genome of nocamycin-producing strain Saccharothrix syringae NRRL B-16468 reveals the biosynthetic potential for secondary metabolites.</title>
        <authorList>
            <person name="Mo X."/>
            <person name="Yang S."/>
        </authorList>
    </citation>
    <scope>NUCLEOTIDE SEQUENCE [LARGE SCALE GENOMIC DNA]</scope>
    <source>
        <strain evidence="3">ATCC 51364 / DSM 43886 / JCM 6844 / KCTC 9398 / NBRC 14523 / NRRL B-16468 / INA 2240</strain>
    </source>
</reference>
<evidence type="ECO:0000259" key="1">
    <source>
        <dbReference type="PROSITE" id="PS51186"/>
    </source>
</evidence>
<sequence length="278" mass="30314">MDSLLRRRHLEDIVDTDTAYFEAGAESSRGNGFTLVRTPGLEHLAAGCLAVRVEPPATEEGARRWRLDFEGAVHLAGGHRYRLYLTDRAPALETELLAHGYARRFESMLVRDPERAPRGSTRVRLREITSASGWAEKVRVDGGSTHAPDGHRVDTRSWAEYEHRKWRSGIIRYFLVDGADETCGTVGVVRSATVVRVKNLLLHPGWRGLGIATEVALAVHATASATGLPAGLFAAAGGIAERAYRRAGFRVVGTVTEFVREPGGRGPAGIPTDRKGRS</sequence>
<dbReference type="OrthoDB" id="5503463at2"/>
<name>A0A5Q0H3S0_SACSY</name>
<dbReference type="RefSeq" id="WP_153278516.1">
    <property type="nucleotide sequence ID" value="NZ_CP034550.1"/>
</dbReference>
<gene>
    <name evidence="2" type="ORF">EKG83_28810</name>
</gene>
<evidence type="ECO:0000313" key="2">
    <source>
        <dbReference type="EMBL" id="QFZ20858.1"/>
    </source>
</evidence>
<keyword evidence="3" id="KW-1185">Reference proteome</keyword>
<dbReference type="GO" id="GO:0016747">
    <property type="term" value="F:acyltransferase activity, transferring groups other than amino-acyl groups"/>
    <property type="evidence" value="ECO:0007669"/>
    <property type="project" value="InterPro"/>
</dbReference>
<dbReference type="Proteomes" id="UP000325787">
    <property type="component" value="Chromosome"/>
</dbReference>
<dbReference type="EMBL" id="CP034550">
    <property type="protein sequence ID" value="QFZ20858.1"/>
    <property type="molecule type" value="Genomic_DNA"/>
</dbReference>
<dbReference type="SUPFAM" id="SSF55729">
    <property type="entry name" value="Acyl-CoA N-acyltransferases (Nat)"/>
    <property type="match status" value="1"/>
</dbReference>
<evidence type="ECO:0000313" key="3">
    <source>
        <dbReference type="Proteomes" id="UP000325787"/>
    </source>
</evidence>
<dbReference type="Pfam" id="PF13673">
    <property type="entry name" value="Acetyltransf_10"/>
    <property type="match status" value="1"/>
</dbReference>
<dbReference type="InterPro" id="IPR016181">
    <property type="entry name" value="Acyl_CoA_acyltransferase"/>
</dbReference>
<dbReference type="InterPro" id="IPR000182">
    <property type="entry name" value="GNAT_dom"/>
</dbReference>
<feature type="domain" description="N-acetyltransferase" evidence="1">
    <location>
        <begin position="123"/>
        <end position="277"/>
    </location>
</feature>